<feature type="compositionally biased region" description="Low complexity" evidence="1">
    <location>
        <begin position="24"/>
        <end position="39"/>
    </location>
</feature>
<dbReference type="Gene3D" id="3.60.10.10">
    <property type="entry name" value="Endonuclease/exonuclease/phosphatase"/>
    <property type="match status" value="1"/>
</dbReference>
<evidence type="ECO:0000259" key="2">
    <source>
        <dbReference type="Pfam" id="PF03372"/>
    </source>
</evidence>
<dbReference type="InterPro" id="IPR036691">
    <property type="entry name" value="Endo/exonu/phosph_ase_sf"/>
</dbReference>
<dbReference type="PANTHER" id="PTHR12121:SF36">
    <property type="entry name" value="ENDONUCLEASE_EXONUCLEASE_PHOSPHATASE DOMAIN-CONTAINING PROTEIN"/>
    <property type="match status" value="1"/>
</dbReference>
<dbReference type="Pfam" id="PF03372">
    <property type="entry name" value="Exo_endo_phos"/>
    <property type="match status" value="1"/>
</dbReference>
<feature type="domain" description="Endonuclease/exonuclease/phosphatase" evidence="2">
    <location>
        <begin position="47"/>
        <end position="296"/>
    </location>
</feature>
<dbReference type="AlphaFoldDB" id="A0A9D2LD58"/>
<keyword evidence="3" id="KW-0378">Hydrolase</keyword>
<protein>
    <submittedName>
        <fullName evidence="3">Endonuclease/exonuclease/phosphatase family protein</fullName>
    </submittedName>
</protein>
<evidence type="ECO:0000313" key="4">
    <source>
        <dbReference type="Proteomes" id="UP000823823"/>
    </source>
</evidence>
<proteinExistence type="predicted"/>
<dbReference type="GO" id="GO:0000175">
    <property type="term" value="F:3'-5'-RNA exonuclease activity"/>
    <property type="evidence" value="ECO:0007669"/>
    <property type="project" value="TreeGrafter"/>
</dbReference>
<feature type="region of interest" description="Disordered" evidence="1">
    <location>
        <begin position="1"/>
        <end position="39"/>
    </location>
</feature>
<reference evidence="3" key="2">
    <citation type="submission" date="2021-04" db="EMBL/GenBank/DDBJ databases">
        <authorList>
            <person name="Gilroy R."/>
        </authorList>
    </citation>
    <scope>NUCLEOTIDE SEQUENCE</scope>
    <source>
        <strain evidence="3">ChiHjej13B12-24818</strain>
    </source>
</reference>
<gene>
    <name evidence="3" type="ORF">H9786_07510</name>
</gene>
<dbReference type="Proteomes" id="UP000823823">
    <property type="component" value="Unassembled WGS sequence"/>
</dbReference>
<sequence length="310" mass="33924">MTSPDQSTPTETTTSPDQSTPTETTTSSDQSAPDAATSATPAALHVMSFNALFQTDSTTPEDPGHWPRRAPAIEALMAAERPQLLGLQEMQAWTYGPIEAGLGSTYRSVGVGTRGGSDGLINPIFFDTDRLELLAWNQFWLSDRPREIGSATWGNAGPRTAVWARFRDLTTDQEFAHLNTHLDHVITQAKSKGAQLVADHLKQFHLLKLPTIATGDFNSVALSSPAYTVLVEEFGLQDSWLAAEEQLSPAWTTFPFFSEPEESDFRIDWILASAGVRVKDAKINAFRLDGVHPSDHLPVQAHLELPGDRS</sequence>
<comment type="caution">
    <text evidence="3">The sequence shown here is derived from an EMBL/GenBank/DDBJ whole genome shotgun (WGS) entry which is preliminary data.</text>
</comment>
<dbReference type="InterPro" id="IPR050410">
    <property type="entry name" value="CCR4/nocturin_mRNA_transcr"/>
</dbReference>
<dbReference type="EMBL" id="DWZH01000053">
    <property type="protein sequence ID" value="HJB10365.1"/>
    <property type="molecule type" value="Genomic_DNA"/>
</dbReference>
<dbReference type="SUPFAM" id="SSF56219">
    <property type="entry name" value="DNase I-like"/>
    <property type="match status" value="1"/>
</dbReference>
<reference evidence="3" key="1">
    <citation type="journal article" date="2021" name="PeerJ">
        <title>Extensive microbial diversity within the chicken gut microbiome revealed by metagenomics and culture.</title>
        <authorList>
            <person name="Gilroy R."/>
            <person name="Ravi A."/>
            <person name="Getino M."/>
            <person name="Pursley I."/>
            <person name="Horton D.L."/>
            <person name="Alikhan N.F."/>
            <person name="Baker D."/>
            <person name="Gharbi K."/>
            <person name="Hall N."/>
            <person name="Watson M."/>
            <person name="Adriaenssens E.M."/>
            <person name="Foster-Nyarko E."/>
            <person name="Jarju S."/>
            <person name="Secka A."/>
            <person name="Antonio M."/>
            <person name="Oren A."/>
            <person name="Chaudhuri R.R."/>
            <person name="La Ragione R."/>
            <person name="Hildebrand F."/>
            <person name="Pallen M.J."/>
        </authorList>
    </citation>
    <scope>NUCLEOTIDE SEQUENCE</scope>
    <source>
        <strain evidence="3">ChiHjej13B12-24818</strain>
    </source>
</reference>
<evidence type="ECO:0000256" key="1">
    <source>
        <dbReference type="SAM" id="MobiDB-lite"/>
    </source>
</evidence>
<evidence type="ECO:0000313" key="3">
    <source>
        <dbReference type="EMBL" id="HJB10365.1"/>
    </source>
</evidence>
<dbReference type="CDD" id="cd09083">
    <property type="entry name" value="EEP-1"/>
    <property type="match status" value="1"/>
</dbReference>
<dbReference type="InterPro" id="IPR005135">
    <property type="entry name" value="Endo/exonuclease/phosphatase"/>
</dbReference>
<name>A0A9D2LD58_9MICO</name>
<dbReference type="GO" id="GO:0004519">
    <property type="term" value="F:endonuclease activity"/>
    <property type="evidence" value="ECO:0007669"/>
    <property type="project" value="UniProtKB-KW"/>
</dbReference>
<organism evidence="3 4">
    <name type="scientific">Candidatus Brachybacterium merdavium</name>
    <dbReference type="NCBI Taxonomy" id="2838513"/>
    <lineage>
        <taxon>Bacteria</taxon>
        <taxon>Bacillati</taxon>
        <taxon>Actinomycetota</taxon>
        <taxon>Actinomycetes</taxon>
        <taxon>Micrococcales</taxon>
        <taxon>Dermabacteraceae</taxon>
        <taxon>Brachybacterium</taxon>
    </lineage>
</organism>
<accession>A0A9D2LD58</accession>
<feature type="compositionally biased region" description="Polar residues" evidence="1">
    <location>
        <begin position="1"/>
        <end position="23"/>
    </location>
</feature>
<keyword evidence="3" id="KW-0255">Endonuclease</keyword>
<dbReference type="PANTHER" id="PTHR12121">
    <property type="entry name" value="CARBON CATABOLITE REPRESSOR PROTEIN 4"/>
    <property type="match status" value="1"/>
</dbReference>
<keyword evidence="3" id="KW-0540">Nuclease</keyword>